<keyword evidence="4" id="KW-1185">Reference proteome</keyword>
<name>A0ABV6IZV2_9PROT</name>
<feature type="compositionally biased region" description="Basic and acidic residues" evidence="1">
    <location>
        <begin position="174"/>
        <end position="192"/>
    </location>
</feature>
<evidence type="ECO:0000313" key="4">
    <source>
        <dbReference type="Proteomes" id="UP001589789"/>
    </source>
</evidence>
<dbReference type="RefSeq" id="WP_377056210.1">
    <property type="nucleotide sequence ID" value="NZ_JBHLVZ010000094.1"/>
</dbReference>
<sequence>MVRSAAPTGRQTYKLTLIAAFYAGQIDSTVAGDLAWVRSAADHVEALLHDGTCIRDNGALIEASDMSDAAARTMMALASAHGWTHIDIDGDEEAKAAMWLAAQRRGIEVTNWQPPAAVRAAWEREEAARKRTAGIPAPAGRPRMSLANVLSTTAAAQGSRNALKTKPAPADADTQVRQEQPERKADPVDQLRRSPIPDARTVELLGQARAQELARRRQAPASRQIASIPGPEASEAERTSWLAAMSRQATDARERFRRAAEDAPPLTASDARRRLLTEPEAALREAKRDAHASARALAEHQAERPGALTRWMNLGGAGEQWRRNAEALETRQQAAVAALEEAAAFHRERARHLASPEGAAEIRDVLDRSWLVAELSQLRQRDLSAEIQEIERRVQRAQRDWAGSPAGELASRRPSTLG</sequence>
<feature type="region of interest" description="Disordered" evidence="1">
    <location>
        <begin position="396"/>
        <end position="418"/>
    </location>
</feature>
<feature type="domain" description="Large polyvalent protein-associated" evidence="2">
    <location>
        <begin position="48"/>
        <end position="116"/>
    </location>
</feature>
<evidence type="ECO:0000259" key="2">
    <source>
        <dbReference type="Pfam" id="PF18821"/>
    </source>
</evidence>
<dbReference type="InterPro" id="IPR040677">
    <property type="entry name" value="LPD7"/>
</dbReference>
<evidence type="ECO:0000313" key="3">
    <source>
        <dbReference type="EMBL" id="MFC0389127.1"/>
    </source>
</evidence>
<dbReference type="Proteomes" id="UP001589789">
    <property type="component" value="Unassembled WGS sequence"/>
</dbReference>
<proteinExistence type="predicted"/>
<comment type="caution">
    <text evidence="3">The sequence shown here is derived from an EMBL/GenBank/DDBJ whole genome shotgun (WGS) entry which is preliminary data.</text>
</comment>
<feature type="region of interest" description="Disordered" evidence="1">
    <location>
        <begin position="283"/>
        <end position="303"/>
    </location>
</feature>
<gene>
    <name evidence="3" type="ORF">ACFFIC_26780</name>
</gene>
<dbReference type="Pfam" id="PF18821">
    <property type="entry name" value="LPD7"/>
    <property type="match status" value="1"/>
</dbReference>
<accession>A0ABV6IZV2</accession>
<evidence type="ECO:0000256" key="1">
    <source>
        <dbReference type="SAM" id="MobiDB-lite"/>
    </source>
</evidence>
<reference evidence="3 4" key="1">
    <citation type="submission" date="2024-09" db="EMBL/GenBank/DDBJ databases">
        <authorList>
            <person name="Sun Q."/>
            <person name="Mori K."/>
        </authorList>
    </citation>
    <scope>NUCLEOTIDE SEQUENCE [LARGE SCALE GENOMIC DNA]</scope>
    <source>
        <strain evidence="3 4">CCM 7468</strain>
    </source>
</reference>
<feature type="region of interest" description="Disordered" evidence="1">
    <location>
        <begin position="153"/>
        <end position="238"/>
    </location>
</feature>
<organism evidence="3 4">
    <name type="scientific">Muricoccus vinaceus</name>
    <dbReference type="NCBI Taxonomy" id="424704"/>
    <lineage>
        <taxon>Bacteria</taxon>
        <taxon>Pseudomonadati</taxon>
        <taxon>Pseudomonadota</taxon>
        <taxon>Alphaproteobacteria</taxon>
        <taxon>Acetobacterales</taxon>
        <taxon>Roseomonadaceae</taxon>
        <taxon>Muricoccus</taxon>
    </lineage>
</organism>
<dbReference type="EMBL" id="JBHLVZ010000094">
    <property type="protein sequence ID" value="MFC0389127.1"/>
    <property type="molecule type" value="Genomic_DNA"/>
</dbReference>
<protein>
    <submittedName>
        <fullName evidence="3">LPD7 domain-containing protein</fullName>
    </submittedName>
</protein>
<feature type="compositionally biased region" description="Polar residues" evidence="1">
    <location>
        <begin position="153"/>
        <end position="162"/>
    </location>
</feature>